<dbReference type="AlphaFoldDB" id="A0A2G2WIF7"/>
<protein>
    <recommendedName>
        <fullName evidence="3">Reverse transcriptase RNase H-like domain-containing protein</fullName>
    </recommendedName>
</protein>
<dbReference type="Proteomes" id="UP000224567">
    <property type="component" value="Unassembled WGS sequence"/>
</dbReference>
<organism evidence="1 2">
    <name type="scientific">Capsicum baccatum</name>
    <name type="common">Peruvian pepper</name>
    <dbReference type="NCBI Taxonomy" id="33114"/>
    <lineage>
        <taxon>Eukaryota</taxon>
        <taxon>Viridiplantae</taxon>
        <taxon>Streptophyta</taxon>
        <taxon>Embryophyta</taxon>
        <taxon>Tracheophyta</taxon>
        <taxon>Spermatophyta</taxon>
        <taxon>Magnoliopsida</taxon>
        <taxon>eudicotyledons</taxon>
        <taxon>Gunneridae</taxon>
        <taxon>Pentapetalae</taxon>
        <taxon>asterids</taxon>
        <taxon>lamiids</taxon>
        <taxon>Solanales</taxon>
        <taxon>Solanaceae</taxon>
        <taxon>Solanoideae</taxon>
        <taxon>Capsiceae</taxon>
        <taxon>Capsicum</taxon>
    </lineage>
</organism>
<dbReference type="OrthoDB" id="1304243at2759"/>
<evidence type="ECO:0008006" key="3">
    <source>
        <dbReference type="Google" id="ProtNLM"/>
    </source>
</evidence>
<reference evidence="2" key="2">
    <citation type="journal article" date="2017" name="J. Anim. Genet.">
        <title>Multiple reference genome sequences of hot pepper reveal the massive evolution of plant disease resistance genes by retroduplication.</title>
        <authorList>
            <person name="Kim S."/>
            <person name="Park J."/>
            <person name="Yeom S.-I."/>
            <person name="Kim Y.-M."/>
            <person name="Seo E."/>
            <person name="Kim K.-T."/>
            <person name="Kim M.-S."/>
            <person name="Lee J.M."/>
            <person name="Cheong K."/>
            <person name="Shin H.-S."/>
            <person name="Kim S.-B."/>
            <person name="Han K."/>
            <person name="Lee J."/>
            <person name="Park M."/>
            <person name="Lee H.-A."/>
            <person name="Lee H.-Y."/>
            <person name="Lee Y."/>
            <person name="Oh S."/>
            <person name="Lee J.H."/>
            <person name="Choi E."/>
            <person name="Choi E."/>
            <person name="Lee S.E."/>
            <person name="Jeon J."/>
            <person name="Kim H."/>
            <person name="Choi G."/>
            <person name="Song H."/>
            <person name="Lee J."/>
            <person name="Lee S.-C."/>
            <person name="Kwon J.-K."/>
            <person name="Lee H.-Y."/>
            <person name="Koo N."/>
            <person name="Hong Y."/>
            <person name="Kim R.W."/>
            <person name="Kang W.-H."/>
            <person name="Huh J.H."/>
            <person name="Kang B.-C."/>
            <person name="Yang T.-J."/>
            <person name="Lee Y.-H."/>
            <person name="Bennetzen J.L."/>
            <person name="Choi D."/>
        </authorList>
    </citation>
    <scope>NUCLEOTIDE SEQUENCE [LARGE SCALE GENOMIC DNA]</scope>
    <source>
        <strain evidence="2">cv. PBC81</strain>
    </source>
</reference>
<evidence type="ECO:0000313" key="2">
    <source>
        <dbReference type="Proteomes" id="UP000224567"/>
    </source>
</evidence>
<proteinExistence type="predicted"/>
<name>A0A2G2WIF7_CAPBA</name>
<gene>
    <name evidence="1" type="ORF">CQW23_14179</name>
</gene>
<dbReference type="PANTHER" id="PTHR34072:SF57">
    <property type="entry name" value="RNA-DIRECTED DNA POLYMERASE"/>
    <property type="match status" value="1"/>
</dbReference>
<sequence>MAKKDAKPSLIRWVLLLQEFDFEVKDRRGCENQVADHLSRLENEHLAQPDLEIDDAFPDEEILAMMMEELPWYADFANFVVSNVMPVNLSFYQKRKFMHDVRHCFWYEPYLFRRCADGVIRLCISHVEVSSILKASLASQVGGHHAGGRTSRKTINYGLIGLHSTIPIGMFSYQLVYGKAYHFPIELEHKASWALKGLNLNWDDAMNFRLEQLNKMDEFRIHAYKRSDLYKERMKKYHDQRIVE</sequence>
<accession>A0A2G2WIF7</accession>
<dbReference type="EMBL" id="MLFT02000006">
    <property type="protein sequence ID" value="PHT45021.1"/>
    <property type="molecule type" value="Genomic_DNA"/>
</dbReference>
<reference evidence="1 2" key="1">
    <citation type="journal article" date="2017" name="Genome Biol.">
        <title>New reference genome sequences of hot pepper reveal the massive evolution of plant disease-resistance genes by retroduplication.</title>
        <authorList>
            <person name="Kim S."/>
            <person name="Park J."/>
            <person name="Yeom S.I."/>
            <person name="Kim Y.M."/>
            <person name="Seo E."/>
            <person name="Kim K.T."/>
            <person name="Kim M.S."/>
            <person name="Lee J.M."/>
            <person name="Cheong K."/>
            <person name="Shin H.S."/>
            <person name="Kim S.B."/>
            <person name="Han K."/>
            <person name="Lee J."/>
            <person name="Park M."/>
            <person name="Lee H.A."/>
            <person name="Lee H.Y."/>
            <person name="Lee Y."/>
            <person name="Oh S."/>
            <person name="Lee J.H."/>
            <person name="Choi E."/>
            <person name="Choi E."/>
            <person name="Lee S.E."/>
            <person name="Jeon J."/>
            <person name="Kim H."/>
            <person name="Choi G."/>
            <person name="Song H."/>
            <person name="Lee J."/>
            <person name="Lee S.C."/>
            <person name="Kwon J.K."/>
            <person name="Lee H.Y."/>
            <person name="Koo N."/>
            <person name="Hong Y."/>
            <person name="Kim R.W."/>
            <person name="Kang W.H."/>
            <person name="Huh J.H."/>
            <person name="Kang B.C."/>
            <person name="Yang T.J."/>
            <person name="Lee Y.H."/>
            <person name="Bennetzen J.L."/>
            <person name="Choi D."/>
        </authorList>
    </citation>
    <scope>NUCLEOTIDE SEQUENCE [LARGE SCALE GENOMIC DNA]</scope>
    <source>
        <strain evidence="2">cv. PBC81</strain>
    </source>
</reference>
<comment type="caution">
    <text evidence="1">The sequence shown here is derived from an EMBL/GenBank/DDBJ whole genome shotgun (WGS) entry which is preliminary data.</text>
</comment>
<evidence type="ECO:0000313" key="1">
    <source>
        <dbReference type="EMBL" id="PHT45021.1"/>
    </source>
</evidence>
<dbReference type="PANTHER" id="PTHR34072">
    <property type="entry name" value="ENZYMATIC POLYPROTEIN-RELATED"/>
    <property type="match status" value="1"/>
</dbReference>
<keyword evidence="2" id="KW-1185">Reference proteome</keyword>